<comment type="caution">
    <text evidence="4">The sequence shown here is derived from an EMBL/GenBank/DDBJ whole genome shotgun (WGS) entry which is preliminary data.</text>
</comment>
<dbReference type="Pfam" id="PF00590">
    <property type="entry name" value="TP_methylase"/>
    <property type="match status" value="1"/>
</dbReference>
<dbReference type="GO" id="GO:0008168">
    <property type="term" value="F:methyltransferase activity"/>
    <property type="evidence" value="ECO:0007669"/>
    <property type="project" value="InterPro"/>
</dbReference>
<evidence type="ECO:0000256" key="1">
    <source>
        <dbReference type="ARBA" id="ARBA00022481"/>
    </source>
</evidence>
<feature type="domain" description="Tetrapyrrole methylase" evidence="3">
    <location>
        <begin position="8"/>
        <end position="150"/>
    </location>
</feature>
<dbReference type="SUPFAM" id="SSF53790">
    <property type="entry name" value="Tetrapyrrole methylase"/>
    <property type="match status" value="1"/>
</dbReference>
<dbReference type="CDD" id="cd19916">
    <property type="entry name" value="OphMA_like"/>
    <property type="match status" value="1"/>
</dbReference>
<dbReference type="Gene3D" id="3.40.1010.10">
    <property type="entry name" value="Cobalt-precorrin-4 Transmethylase, Domain 1"/>
    <property type="match status" value="1"/>
</dbReference>
<dbReference type="EMBL" id="CAJNJQ010000411">
    <property type="protein sequence ID" value="CAE7076662.1"/>
    <property type="molecule type" value="Genomic_DNA"/>
</dbReference>
<dbReference type="AlphaFoldDB" id="A0A8H3DYS0"/>
<proteinExistence type="inferred from homology"/>
<dbReference type="InterPro" id="IPR035996">
    <property type="entry name" value="4pyrrol_Methylase_sf"/>
</dbReference>
<sequence length="398" mass="44356">MTSKNGSLIFVGSGVVDVAHFTLQAVAYLHEAERVHYLVPEPAAQIYIQQRSLHTSNLAQYYQEGKSRYESYLEMSEVIMRDVRAGHKVVVIIKGHPGSSASPAHRALAMAREEGYKAKMLPGISPLDSMIADLEIDPSMYGCMISEATELLAHDRPLDTSVHNIILHIGYIGEQLDNSRFSLLVNRLTSDFDSEHRVTHYLGETTPQSRLAMVTYSIAELSAESLAEWILPQSALYIPPLAVPKPTAATTLGLPDIVTRYLSASTQCESADGSSSRPSTIVDYGDHVKIALERVKSRVTSEGFQSMRASTAMRDFLTKLSLRCSFRDDYHDSEEKRAELLSRVSGLTDRERFALQFALAAPVEALIFRDTEEEQSEEQLREIAARRPRVYLHPPMAV</sequence>
<organism evidence="4 5">
    <name type="scientific">Rhizoctonia solani</name>
    <dbReference type="NCBI Taxonomy" id="456999"/>
    <lineage>
        <taxon>Eukaryota</taxon>
        <taxon>Fungi</taxon>
        <taxon>Dikarya</taxon>
        <taxon>Basidiomycota</taxon>
        <taxon>Agaricomycotina</taxon>
        <taxon>Agaricomycetes</taxon>
        <taxon>Cantharellales</taxon>
        <taxon>Ceratobasidiaceae</taxon>
        <taxon>Rhizoctonia</taxon>
    </lineage>
</organism>
<evidence type="ECO:0000259" key="3">
    <source>
        <dbReference type="Pfam" id="PF00590"/>
    </source>
</evidence>
<accession>A0A8H3DYS0</accession>
<dbReference type="OrthoDB" id="10262235at2759"/>
<name>A0A8H3DYS0_9AGAM</name>
<gene>
    <name evidence="4" type="ORF">RDB_LOCUS20225</name>
</gene>
<dbReference type="InterPro" id="IPR014777">
    <property type="entry name" value="4pyrrole_Mease_sub1"/>
</dbReference>
<evidence type="ECO:0000313" key="5">
    <source>
        <dbReference type="Proteomes" id="UP000663827"/>
    </source>
</evidence>
<reference evidence="4" key="1">
    <citation type="submission" date="2021-01" db="EMBL/GenBank/DDBJ databases">
        <authorList>
            <person name="Kaushik A."/>
        </authorList>
    </citation>
    <scope>NUCLEOTIDE SEQUENCE</scope>
    <source>
        <strain evidence="4">AG5</strain>
    </source>
</reference>
<dbReference type="InterPro" id="IPR000878">
    <property type="entry name" value="4pyrrol_Mease"/>
</dbReference>
<protein>
    <recommendedName>
        <fullName evidence="3">Tetrapyrrole methylase domain-containing protein</fullName>
    </recommendedName>
</protein>
<dbReference type="Proteomes" id="UP000663827">
    <property type="component" value="Unassembled WGS sequence"/>
</dbReference>
<evidence type="ECO:0000256" key="2">
    <source>
        <dbReference type="ARBA" id="ARBA00035662"/>
    </source>
</evidence>
<comment type="similarity">
    <text evidence="2">In the N-terminal section; belongs to the precorrin methyltransferase family.</text>
</comment>
<keyword evidence="1" id="KW-0488">Methylation</keyword>
<evidence type="ECO:0000313" key="4">
    <source>
        <dbReference type="EMBL" id="CAE7076662.1"/>
    </source>
</evidence>